<dbReference type="EMBL" id="MWPV01000008">
    <property type="protein sequence ID" value="OUL56084.1"/>
    <property type="molecule type" value="Genomic_DNA"/>
</dbReference>
<comment type="caution">
    <text evidence="2">The sequence shown here is derived from an EMBL/GenBank/DDBJ whole genome shotgun (WGS) entry which is preliminary data.</text>
</comment>
<organism evidence="2 3">
    <name type="scientific">Pseudoalteromonas ulvae</name>
    <dbReference type="NCBI Taxonomy" id="107327"/>
    <lineage>
        <taxon>Bacteria</taxon>
        <taxon>Pseudomonadati</taxon>
        <taxon>Pseudomonadota</taxon>
        <taxon>Gammaproteobacteria</taxon>
        <taxon>Alteromonadales</taxon>
        <taxon>Pseudoalteromonadaceae</taxon>
        <taxon>Pseudoalteromonas</taxon>
    </lineage>
</organism>
<dbReference type="InterPro" id="IPR041651">
    <property type="entry name" value="DUF5610"/>
</dbReference>
<dbReference type="AlphaFoldDB" id="A0A244CL44"/>
<reference evidence="2 3" key="1">
    <citation type="submission" date="2017-02" db="EMBL/GenBank/DDBJ databases">
        <title>Pseudoalteromonas ulvae TC14 Genome.</title>
        <authorList>
            <person name="Molmeret M."/>
        </authorList>
    </citation>
    <scope>NUCLEOTIDE SEQUENCE [LARGE SCALE GENOMIC DNA]</scope>
    <source>
        <strain evidence="2">TC14</strain>
    </source>
</reference>
<accession>A0A244CL44</accession>
<evidence type="ECO:0000313" key="3">
    <source>
        <dbReference type="Proteomes" id="UP000194841"/>
    </source>
</evidence>
<keyword evidence="3" id="KW-1185">Reference proteome</keyword>
<evidence type="ECO:0000313" key="2">
    <source>
        <dbReference type="EMBL" id="OUL56084.1"/>
    </source>
</evidence>
<feature type="domain" description="DUF5610" evidence="1">
    <location>
        <begin position="41"/>
        <end position="149"/>
    </location>
</feature>
<sequence length="382" mass="42250">MKIGLPGFQPANLFNKFIKTQEKLSSDIGLPKQGYQTDLKSIAAKVMGNKLADTLSMPDSKKTSTGSLFDFEEVAKNVLGFVKGAVLKAQGEGADQDKLQSMLDQARKGIAIGIEEAEKELEESGLLTEEVSEGIAKSEELMSKGLDDLSESLFSKAAPSNEIFSNYRQASQYSLNNGAQLSIKTLDGDEINITFNADFSQSKAIAFQSNEQEARFASQSSTSFNYGFTLEVNGELDEDEQEAINSLMADLQGVSDAFFDGNIDEAFEKALDLNMDTSQLAAFSMNLQQTESMSNVKQYQRNIPGQDLAEQLRPINEGLGRAREQAKPLNIESELVSLLEWLNQDKDKLDKLLDYSRTVFEQYSLLETKQANKADKEINHTF</sequence>
<protein>
    <recommendedName>
        <fullName evidence="1">DUF5610 domain-containing protein</fullName>
    </recommendedName>
</protein>
<evidence type="ECO:0000259" key="1">
    <source>
        <dbReference type="Pfam" id="PF18433"/>
    </source>
</evidence>
<gene>
    <name evidence="2" type="ORF">B1199_20505</name>
</gene>
<dbReference type="Gene3D" id="1.10.132.90">
    <property type="match status" value="1"/>
</dbReference>
<proteinExistence type="predicted"/>
<dbReference type="OrthoDB" id="7366224at2"/>
<dbReference type="Pfam" id="PF18433">
    <property type="entry name" value="DUF5610"/>
    <property type="match status" value="1"/>
</dbReference>
<dbReference type="RefSeq" id="WP_086746001.1">
    <property type="nucleotide sequence ID" value="NZ_MWPV01000008.1"/>
</dbReference>
<name>A0A244CL44_PSEDV</name>
<dbReference type="Proteomes" id="UP000194841">
    <property type="component" value="Unassembled WGS sequence"/>
</dbReference>